<keyword evidence="16" id="KW-0753">Steroid metabolism</keyword>
<evidence type="ECO:0000256" key="6">
    <source>
        <dbReference type="ARBA" id="ARBA00022548"/>
    </source>
</evidence>
<evidence type="ECO:0000256" key="17">
    <source>
        <dbReference type="ARBA" id="ARBA00034549"/>
    </source>
</evidence>
<dbReference type="UniPathway" id="UPA00057">
    <property type="reaction ID" value="UER00099"/>
</dbReference>
<evidence type="ECO:0000256" key="3">
    <source>
        <dbReference type="ARBA" id="ARBA00012958"/>
    </source>
</evidence>
<keyword evidence="7" id="KW-0808">Transferase</keyword>
<protein>
    <recommendedName>
        <fullName evidence="17">Phosphomevalonate kinase</fullName>
        <ecNumber evidence="3">2.7.4.2</ecNumber>
    </recommendedName>
</protein>
<dbReference type="STRING" id="224129.A0A1W4X2P2"/>
<evidence type="ECO:0000256" key="14">
    <source>
        <dbReference type="ARBA" id="ARBA00023098"/>
    </source>
</evidence>
<gene>
    <name evidence="20 21 22 23" type="primary">LOC108740523</name>
</gene>
<sequence length="192" mass="22115">MASIKDLQIILLLSGKRKSGKDYISAKLTGLLNDTCTLIRISGPLKKKYADINNLNYEELLTDNGYKETYRKQMIIWSDEIRKTDPGYFCKVACEEAIPKKIWIVSDIRRKTDINWFQSNYGKMVKKVRIIADDDVRKQRGWKFTKGVDDAESECDLDDYNDWDLIISNNNSSDFENGIGKILTLINESIQG</sequence>
<dbReference type="Gene3D" id="3.40.50.300">
    <property type="entry name" value="P-loop containing nucleotide triphosphate hydrolases"/>
    <property type="match status" value="1"/>
</dbReference>
<dbReference type="Proteomes" id="UP000192223">
    <property type="component" value="Unplaced"/>
</dbReference>
<organism evidence="19 22">
    <name type="scientific">Agrilus planipennis</name>
    <name type="common">Emerald ash borer</name>
    <name type="synonym">Agrilus marcopoli</name>
    <dbReference type="NCBI Taxonomy" id="224129"/>
    <lineage>
        <taxon>Eukaryota</taxon>
        <taxon>Metazoa</taxon>
        <taxon>Ecdysozoa</taxon>
        <taxon>Arthropoda</taxon>
        <taxon>Hexapoda</taxon>
        <taxon>Insecta</taxon>
        <taxon>Pterygota</taxon>
        <taxon>Neoptera</taxon>
        <taxon>Endopterygota</taxon>
        <taxon>Coleoptera</taxon>
        <taxon>Polyphaga</taxon>
        <taxon>Elateriformia</taxon>
        <taxon>Buprestoidea</taxon>
        <taxon>Buprestidae</taxon>
        <taxon>Agrilinae</taxon>
        <taxon>Agrilus</taxon>
    </lineage>
</organism>
<dbReference type="RefSeq" id="XP_018330404.1">
    <property type="nucleotide sequence ID" value="XM_018474902.2"/>
</dbReference>
<evidence type="ECO:0000256" key="15">
    <source>
        <dbReference type="ARBA" id="ARBA00023166"/>
    </source>
</evidence>
<dbReference type="PIRSF" id="PIRSF036639">
    <property type="entry name" value="PMK_anim"/>
    <property type="match status" value="1"/>
</dbReference>
<dbReference type="AlphaFoldDB" id="A0A1W4X2P2"/>
<evidence type="ECO:0000256" key="5">
    <source>
        <dbReference type="ARBA" id="ARBA00022516"/>
    </source>
</evidence>
<feature type="binding site" evidence="18">
    <location>
        <begin position="16"/>
        <end position="22"/>
    </location>
    <ligand>
        <name>ATP</name>
        <dbReference type="ChEBI" id="CHEBI:30616"/>
    </ligand>
</feature>
<dbReference type="GO" id="GO:0004631">
    <property type="term" value="F:phosphomevalonate kinase activity"/>
    <property type="evidence" value="ECO:0007669"/>
    <property type="project" value="UniProtKB-EC"/>
</dbReference>
<keyword evidence="8 18" id="KW-0547">Nucleotide-binding</keyword>
<accession>A0A1W4X2P2</accession>
<dbReference type="FunFam" id="3.40.50.300:FF:001026">
    <property type="entry name" value="Phosphomevalonate kinase"/>
    <property type="match status" value="1"/>
</dbReference>
<dbReference type="RefSeq" id="XP_018330389.1">
    <property type="nucleotide sequence ID" value="XM_018474887.2"/>
</dbReference>
<dbReference type="NCBIfam" id="TIGR01223">
    <property type="entry name" value="Pmev_kin_anim"/>
    <property type="match status" value="1"/>
</dbReference>
<dbReference type="Pfam" id="PF04275">
    <property type="entry name" value="P-mevalo_kinase"/>
    <property type="match status" value="1"/>
</dbReference>
<evidence type="ECO:0000313" key="20">
    <source>
        <dbReference type="RefSeq" id="XP_018330380.1"/>
    </source>
</evidence>
<evidence type="ECO:0000256" key="16">
    <source>
        <dbReference type="ARBA" id="ARBA00023221"/>
    </source>
</evidence>
<evidence type="ECO:0000313" key="19">
    <source>
        <dbReference type="Proteomes" id="UP000192223"/>
    </source>
</evidence>
<keyword evidence="14" id="KW-0443">Lipid metabolism</keyword>
<dbReference type="OrthoDB" id="2401875at2759"/>
<evidence type="ECO:0000313" key="21">
    <source>
        <dbReference type="RefSeq" id="XP_018330389.1"/>
    </source>
</evidence>
<evidence type="ECO:0000256" key="12">
    <source>
        <dbReference type="ARBA" id="ARBA00022955"/>
    </source>
</evidence>
<evidence type="ECO:0000256" key="2">
    <source>
        <dbReference type="ARBA" id="ARBA00005017"/>
    </source>
</evidence>
<comment type="pathway">
    <text evidence="2">Isoprenoid biosynthesis; isopentenyl diphosphate biosynthesis via mevalonate pathway; isopentenyl diphosphate from (R)-mevalonate: step 2/3.</text>
</comment>
<dbReference type="GO" id="GO:0019287">
    <property type="term" value="P:isopentenyl diphosphate biosynthetic process, mevalonate pathway"/>
    <property type="evidence" value="ECO:0007669"/>
    <property type="project" value="UniProtKB-UniPathway"/>
</dbReference>
<keyword evidence="6" id="KW-0153">Cholesterol metabolism</keyword>
<dbReference type="PANTHER" id="PTHR13101:SF1">
    <property type="entry name" value="PHOSPHOMEVALONATE KINASE"/>
    <property type="match status" value="1"/>
</dbReference>
<evidence type="ECO:0000256" key="10">
    <source>
        <dbReference type="ARBA" id="ARBA00022778"/>
    </source>
</evidence>
<dbReference type="PANTHER" id="PTHR13101">
    <property type="entry name" value="PHOSPHOMEVALONATE KINASE"/>
    <property type="match status" value="1"/>
</dbReference>
<evidence type="ECO:0000256" key="8">
    <source>
        <dbReference type="ARBA" id="ARBA00022741"/>
    </source>
</evidence>
<evidence type="ECO:0000256" key="4">
    <source>
        <dbReference type="ARBA" id="ARBA00022490"/>
    </source>
</evidence>
<dbReference type="RefSeq" id="XP_018330396.1">
    <property type="nucleotide sequence ID" value="XM_018474894.2"/>
</dbReference>
<proteinExistence type="predicted"/>
<evidence type="ECO:0000256" key="9">
    <source>
        <dbReference type="ARBA" id="ARBA00022777"/>
    </source>
</evidence>
<dbReference type="GeneID" id="108740523"/>
<keyword evidence="19" id="KW-1185">Reference proteome</keyword>
<keyword evidence="13" id="KW-0756">Sterol biosynthesis</keyword>
<dbReference type="GO" id="GO:0005829">
    <property type="term" value="C:cytosol"/>
    <property type="evidence" value="ECO:0007669"/>
    <property type="project" value="UniProtKB-SubCell"/>
</dbReference>
<keyword evidence="9 20" id="KW-0418">Kinase</keyword>
<evidence type="ECO:0000313" key="23">
    <source>
        <dbReference type="RefSeq" id="XP_018330404.1"/>
    </source>
</evidence>
<dbReference type="GO" id="GO:0006695">
    <property type="term" value="P:cholesterol biosynthetic process"/>
    <property type="evidence" value="ECO:0007669"/>
    <property type="project" value="UniProtKB-KW"/>
</dbReference>
<dbReference type="EC" id="2.7.4.2" evidence="3"/>
<keyword evidence="10" id="KW-0152">Cholesterol biosynthesis</keyword>
<evidence type="ECO:0000256" key="1">
    <source>
        <dbReference type="ARBA" id="ARBA00004514"/>
    </source>
</evidence>
<evidence type="ECO:0000256" key="18">
    <source>
        <dbReference type="PIRSR" id="PIRSR036639-1"/>
    </source>
</evidence>
<keyword evidence="12" id="KW-0752">Steroid biosynthesis</keyword>
<keyword evidence="11 18" id="KW-0067">ATP-binding</keyword>
<dbReference type="InterPro" id="IPR027417">
    <property type="entry name" value="P-loop_NTPase"/>
</dbReference>
<dbReference type="RefSeq" id="XP_018330380.1">
    <property type="nucleotide sequence ID" value="XM_018474878.2"/>
</dbReference>
<keyword evidence="4" id="KW-0963">Cytoplasm</keyword>
<reference evidence="20 21" key="1">
    <citation type="submission" date="2025-04" db="UniProtKB">
        <authorList>
            <consortium name="RefSeq"/>
        </authorList>
    </citation>
    <scope>IDENTIFICATION</scope>
    <source>
        <tissue evidence="20 21">Entire body</tissue>
    </source>
</reference>
<feature type="binding site" evidence="18">
    <location>
        <position position="140"/>
    </location>
    <ligand>
        <name>ATP</name>
        <dbReference type="ChEBI" id="CHEBI:30616"/>
    </ligand>
</feature>
<keyword evidence="15" id="KW-1207">Sterol metabolism</keyword>
<feature type="binding site" evidence="18">
    <location>
        <position position="169"/>
    </location>
    <ligand>
        <name>substrate</name>
    </ligand>
</feature>
<dbReference type="InterPro" id="IPR005919">
    <property type="entry name" value="Pmev_kin_anim"/>
</dbReference>
<evidence type="ECO:0000256" key="7">
    <source>
        <dbReference type="ARBA" id="ARBA00022679"/>
    </source>
</evidence>
<dbReference type="KEGG" id="apln:108740523"/>
<name>A0A1W4X2P2_AGRPL</name>
<dbReference type="GO" id="GO:0005524">
    <property type="term" value="F:ATP binding"/>
    <property type="evidence" value="ECO:0007669"/>
    <property type="project" value="UniProtKB-KW"/>
</dbReference>
<evidence type="ECO:0000256" key="11">
    <source>
        <dbReference type="ARBA" id="ARBA00022840"/>
    </source>
</evidence>
<keyword evidence="5" id="KW-0444">Lipid biosynthesis</keyword>
<evidence type="ECO:0000313" key="22">
    <source>
        <dbReference type="RefSeq" id="XP_018330396.1"/>
    </source>
</evidence>
<evidence type="ECO:0000256" key="13">
    <source>
        <dbReference type="ARBA" id="ARBA00023011"/>
    </source>
</evidence>
<comment type="subcellular location">
    <subcellularLocation>
        <location evidence="1">Cytoplasm</location>
        <location evidence="1">Cytosol</location>
    </subcellularLocation>
</comment>